<organism evidence="2 3">
    <name type="scientific">Amycolatopsis camponoti</name>
    <dbReference type="NCBI Taxonomy" id="2606593"/>
    <lineage>
        <taxon>Bacteria</taxon>
        <taxon>Bacillati</taxon>
        <taxon>Actinomycetota</taxon>
        <taxon>Actinomycetes</taxon>
        <taxon>Pseudonocardiales</taxon>
        <taxon>Pseudonocardiaceae</taxon>
        <taxon>Amycolatopsis</taxon>
    </lineage>
</organism>
<dbReference type="AlphaFoldDB" id="A0A6I8LRS9"/>
<feature type="transmembrane region" description="Helical" evidence="1">
    <location>
        <begin position="39"/>
        <end position="60"/>
    </location>
</feature>
<keyword evidence="1" id="KW-0472">Membrane</keyword>
<name>A0A6I8LRS9_9PSEU</name>
<dbReference type="RefSeq" id="WP_155544928.1">
    <property type="nucleotide sequence ID" value="NZ_CABVGP010000002.1"/>
</dbReference>
<dbReference type="PROSITE" id="PS51257">
    <property type="entry name" value="PROKAR_LIPOPROTEIN"/>
    <property type="match status" value="1"/>
</dbReference>
<dbReference type="Proteomes" id="UP000399805">
    <property type="component" value="Unassembled WGS sequence"/>
</dbReference>
<feature type="transmembrane region" description="Helical" evidence="1">
    <location>
        <begin position="7"/>
        <end position="27"/>
    </location>
</feature>
<dbReference type="EMBL" id="CABVGP010000002">
    <property type="protein sequence ID" value="VVJ19711.1"/>
    <property type="molecule type" value="Genomic_DNA"/>
</dbReference>
<gene>
    <name evidence="2" type="ORF">AA23TX_04732</name>
</gene>
<evidence type="ECO:0000313" key="2">
    <source>
        <dbReference type="EMBL" id="VVJ19711.1"/>
    </source>
</evidence>
<proteinExistence type="predicted"/>
<keyword evidence="3" id="KW-1185">Reference proteome</keyword>
<evidence type="ECO:0000256" key="1">
    <source>
        <dbReference type="SAM" id="Phobius"/>
    </source>
</evidence>
<evidence type="ECO:0000313" key="3">
    <source>
        <dbReference type="Proteomes" id="UP000399805"/>
    </source>
</evidence>
<keyword evidence="1" id="KW-1133">Transmembrane helix</keyword>
<sequence length="133" mass="13961">MKTVAEIRLMVLVAYAVWAGCALGPIGADWLTAIGLGEWTAVVLAAALGPACVAVGFLFWRFTGKRPARRTAPLLGLAAPVTVLGLSGLVTGSATRGHTFVLVFTAVPLAIFLLVALARWRTVRRTEATSDVT</sequence>
<feature type="transmembrane region" description="Helical" evidence="1">
    <location>
        <begin position="72"/>
        <end position="94"/>
    </location>
</feature>
<keyword evidence="1" id="KW-0812">Transmembrane</keyword>
<feature type="transmembrane region" description="Helical" evidence="1">
    <location>
        <begin position="100"/>
        <end position="118"/>
    </location>
</feature>
<reference evidence="2 3" key="1">
    <citation type="submission" date="2019-09" db="EMBL/GenBank/DDBJ databases">
        <authorList>
            <person name="Leyn A S."/>
        </authorList>
    </citation>
    <scope>NUCLEOTIDE SEQUENCE [LARGE SCALE GENOMIC DNA]</scope>
    <source>
        <strain evidence="2">AA231_1</strain>
    </source>
</reference>
<accession>A0A6I8LRS9</accession>
<protein>
    <submittedName>
        <fullName evidence="2">Uncharacterized protein</fullName>
    </submittedName>
</protein>